<sequence length="66" mass="7282">MPQLAINNHESSAALNYTPSSKRGFSLAAGLLYKLALAMAVEFCHFAWQTSSCRLVVGEDSRFKVF</sequence>
<protein>
    <submittedName>
        <fullName evidence="1">Uncharacterized protein</fullName>
    </submittedName>
</protein>
<proteinExistence type="predicted"/>
<comment type="caution">
    <text evidence="1">The sequence shown here is derived from an EMBL/GenBank/DDBJ whole genome shotgun (WGS) entry which is preliminary data.</text>
</comment>
<accession>A0AAD4XEL9</accession>
<dbReference type="AlphaFoldDB" id="A0AAD4XEL9"/>
<evidence type="ECO:0000313" key="2">
    <source>
        <dbReference type="Proteomes" id="UP001202328"/>
    </source>
</evidence>
<keyword evidence="2" id="KW-1185">Reference proteome</keyword>
<reference evidence="1" key="1">
    <citation type="submission" date="2022-04" db="EMBL/GenBank/DDBJ databases">
        <title>A functionally conserved STORR gene fusion in Papaver species that diverged 16.8 million years ago.</title>
        <authorList>
            <person name="Catania T."/>
        </authorList>
    </citation>
    <scope>NUCLEOTIDE SEQUENCE</scope>
    <source>
        <strain evidence="1">S-188037</strain>
    </source>
</reference>
<organism evidence="1 2">
    <name type="scientific">Papaver atlanticum</name>
    <dbReference type="NCBI Taxonomy" id="357466"/>
    <lineage>
        <taxon>Eukaryota</taxon>
        <taxon>Viridiplantae</taxon>
        <taxon>Streptophyta</taxon>
        <taxon>Embryophyta</taxon>
        <taxon>Tracheophyta</taxon>
        <taxon>Spermatophyta</taxon>
        <taxon>Magnoliopsida</taxon>
        <taxon>Ranunculales</taxon>
        <taxon>Papaveraceae</taxon>
        <taxon>Papaveroideae</taxon>
        <taxon>Papaver</taxon>
    </lineage>
</organism>
<dbReference type="Proteomes" id="UP001202328">
    <property type="component" value="Unassembled WGS sequence"/>
</dbReference>
<dbReference type="EMBL" id="JAJJMB010010581">
    <property type="protein sequence ID" value="KAI3907664.1"/>
    <property type="molecule type" value="Genomic_DNA"/>
</dbReference>
<evidence type="ECO:0000313" key="1">
    <source>
        <dbReference type="EMBL" id="KAI3907664.1"/>
    </source>
</evidence>
<gene>
    <name evidence="1" type="ORF">MKW98_016308</name>
</gene>
<name>A0AAD4XEL9_9MAGN</name>